<organism evidence="2 3">
    <name type="scientific">Gossypium stocksii</name>
    <dbReference type="NCBI Taxonomy" id="47602"/>
    <lineage>
        <taxon>Eukaryota</taxon>
        <taxon>Viridiplantae</taxon>
        <taxon>Streptophyta</taxon>
        <taxon>Embryophyta</taxon>
        <taxon>Tracheophyta</taxon>
        <taxon>Spermatophyta</taxon>
        <taxon>Magnoliopsida</taxon>
        <taxon>eudicotyledons</taxon>
        <taxon>Gunneridae</taxon>
        <taxon>Pentapetalae</taxon>
        <taxon>rosids</taxon>
        <taxon>malvids</taxon>
        <taxon>Malvales</taxon>
        <taxon>Malvaceae</taxon>
        <taxon>Malvoideae</taxon>
        <taxon>Gossypium</taxon>
    </lineage>
</organism>
<dbReference type="EMBL" id="JAIQCV010000010">
    <property type="protein sequence ID" value="KAH1056255.1"/>
    <property type="molecule type" value="Genomic_DNA"/>
</dbReference>
<name>A0A9D3USC1_9ROSI</name>
<comment type="caution">
    <text evidence="2">The sequence shown here is derived from an EMBL/GenBank/DDBJ whole genome shotgun (WGS) entry which is preliminary data.</text>
</comment>
<keyword evidence="1" id="KW-1133">Transmembrane helix</keyword>
<keyword evidence="3" id="KW-1185">Reference proteome</keyword>
<proteinExistence type="predicted"/>
<feature type="non-terminal residue" evidence="2">
    <location>
        <position position="120"/>
    </location>
</feature>
<dbReference type="AlphaFoldDB" id="A0A9D3USC1"/>
<protein>
    <submittedName>
        <fullName evidence="2">Uncharacterized protein</fullName>
    </submittedName>
</protein>
<keyword evidence="1" id="KW-0812">Transmembrane</keyword>
<keyword evidence="1" id="KW-0472">Membrane</keyword>
<evidence type="ECO:0000313" key="2">
    <source>
        <dbReference type="EMBL" id="KAH1056255.1"/>
    </source>
</evidence>
<reference evidence="2 3" key="1">
    <citation type="journal article" date="2021" name="Plant Biotechnol. J.">
        <title>Multi-omics assisted identification of the key and species-specific regulatory components of drought-tolerant mechanisms in Gossypium stocksii.</title>
        <authorList>
            <person name="Yu D."/>
            <person name="Ke L."/>
            <person name="Zhang D."/>
            <person name="Wu Y."/>
            <person name="Sun Y."/>
            <person name="Mei J."/>
            <person name="Sun J."/>
            <person name="Sun Y."/>
        </authorList>
    </citation>
    <scope>NUCLEOTIDE SEQUENCE [LARGE SCALE GENOMIC DNA]</scope>
    <source>
        <strain evidence="3">cv. E1</strain>
        <tissue evidence="2">Leaf</tissue>
    </source>
</reference>
<accession>A0A9D3USC1</accession>
<evidence type="ECO:0000256" key="1">
    <source>
        <dbReference type="SAM" id="Phobius"/>
    </source>
</evidence>
<gene>
    <name evidence="2" type="ORF">J1N35_034320</name>
</gene>
<dbReference type="Proteomes" id="UP000828251">
    <property type="component" value="Unassembled WGS sequence"/>
</dbReference>
<sequence>MAKEDSDLIDVESNITVGLTTNVELKPILNESEEEPIYFLSITKKVPAEKIDEFDSFSSINSNKNQVTKTSCDVEGRKLEAIITQKMIWGLLGFGTKLFVMWISCWSKIRQHRWNQPKGL</sequence>
<evidence type="ECO:0000313" key="3">
    <source>
        <dbReference type="Proteomes" id="UP000828251"/>
    </source>
</evidence>
<feature type="transmembrane region" description="Helical" evidence="1">
    <location>
        <begin position="87"/>
        <end position="106"/>
    </location>
</feature>